<comment type="caution">
    <text evidence="12">The sequence shown here is derived from an EMBL/GenBank/DDBJ whole genome shotgun (WGS) entry which is preliminary data.</text>
</comment>
<evidence type="ECO:0000256" key="4">
    <source>
        <dbReference type="ARBA" id="ARBA00022660"/>
    </source>
</evidence>
<organism evidence="12 13">
    <name type="scientific">Mycena alexandri</name>
    <dbReference type="NCBI Taxonomy" id="1745969"/>
    <lineage>
        <taxon>Eukaryota</taxon>
        <taxon>Fungi</taxon>
        <taxon>Dikarya</taxon>
        <taxon>Basidiomycota</taxon>
        <taxon>Agaricomycotina</taxon>
        <taxon>Agaricomycetes</taxon>
        <taxon>Agaricomycetidae</taxon>
        <taxon>Agaricales</taxon>
        <taxon>Marasmiineae</taxon>
        <taxon>Mycenaceae</taxon>
        <taxon>Mycena</taxon>
    </lineage>
</organism>
<evidence type="ECO:0000256" key="9">
    <source>
        <dbReference type="ARBA" id="ARBA00023128"/>
    </source>
</evidence>
<keyword evidence="7 11" id="KW-0249">Electron transport</keyword>
<evidence type="ECO:0000256" key="1">
    <source>
        <dbReference type="ARBA" id="ARBA00004434"/>
    </source>
</evidence>
<evidence type="ECO:0000256" key="5">
    <source>
        <dbReference type="ARBA" id="ARBA00022692"/>
    </source>
</evidence>
<evidence type="ECO:0000256" key="8">
    <source>
        <dbReference type="ARBA" id="ARBA00022989"/>
    </source>
</evidence>
<dbReference type="SUPFAM" id="SSF81508">
    <property type="entry name" value="Ubiquinone-binding protein QP-C of cytochrome bc1 complex (Ubiquinol-cytochrome c reductase)"/>
    <property type="match status" value="1"/>
</dbReference>
<comment type="subunit">
    <text evidence="11">Component of the ubiquinol-cytochrome c oxidoreductase (cytochrome b-c1 complex, complex III, CIII), a multisubunit enzyme composed of 3 respiratory subunits cytochrome b, cytochrome c1 and Rieske protein, 2 core protein subunits, and additional low-molecular weight protein subunits. The complex exists as an obligatory dimer and forms supercomplexes (SCs) in the inner mitochondrial membrane with cytochrome c oxidase (complex IV, CIV).</text>
</comment>
<accession>A0AAD6XB67</accession>
<comment type="similarity">
    <text evidence="2 11">Belongs to the UQCRQ/QCR8 family.</text>
</comment>
<evidence type="ECO:0000256" key="2">
    <source>
        <dbReference type="ARBA" id="ARBA00007668"/>
    </source>
</evidence>
<feature type="transmembrane region" description="Helical" evidence="11">
    <location>
        <begin position="60"/>
        <end position="78"/>
    </location>
</feature>
<dbReference type="Pfam" id="PF02939">
    <property type="entry name" value="UcrQ"/>
    <property type="match status" value="1"/>
</dbReference>
<dbReference type="Gene3D" id="1.20.5.210">
    <property type="entry name" value="Cytochrome b-c1 complex subunit 8"/>
    <property type="match status" value="1"/>
</dbReference>
<keyword evidence="6 11" id="KW-0999">Mitochondrion inner membrane</keyword>
<dbReference type="InterPro" id="IPR004205">
    <property type="entry name" value="Cyt_bc1_su8"/>
</dbReference>
<keyword evidence="4 11" id="KW-0679">Respiratory chain</keyword>
<keyword evidence="9 11" id="KW-0496">Mitochondrion</keyword>
<comment type="subcellular location">
    <subcellularLocation>
        <location evidence="1 11">Mitochondrion inner membrane</location>
        <topology evidence="1 11">Single-pass membrane protein</topology>
    </subcellularLocation>
</comment>
<keyword evidence="3 11" id="KW-0813">Transport</keyword>
<evidence type="ECO:0000313" key="12">
    <source>
        <dbReference type="EMBL" id="KAJ7043447.1"/>
    </source>
</evidence>
<keyword evidence="13" id="KW-1185">Reference proteome</keyword>
<evidence type="ECO:0000256" key="10">
    <source>
        <dbReference type="ARBA" id="ARBA00023136"/>
    </source>
</evidence>
<reference evidence="12" key="1">
    <citation type="submission" date="2023-03" db="EMBL/GenBank/DDBJ databases">
        <title>Massive genome expansion in bonnet fungi (Mycena s.s.) driven by repeated elements and novel gene families across ecological guilds.</title>
        <authorList>
            <consortium name="Lawrence Berkeley National Laboratory"/>
            <person name="Harder C.B."/>
            <person name="Miyauchi S."/>
            <person name="Viragh M."/>
            <person name="Kuo A."/>
            <person name="Thoen E."/>
            <person name="Andreopoulos B."/>
            <person name="Lu D."/>
            <person name="Skrede I."/>
            <person name="Drula E."/>
            <person name="Henrissat B."/>
            <person name="Morin E."/>
            <person name="Kohler A."/>
            <person name="Barry K."/>
            <person name="LaButti K."/>
            <person name="Morin E."/>
            <person name="Salamov A."/>
            <person name="Lipzen A."/>
            <person name="Mereny Z."/>
            <person name="Hegedus B."/>
            <person name="Baldrian P."/>
            <person name="Stursova M."/>
            <person name="Weitz H."/>
            <person name="Taylor A."/>
            <person name="Grigoriev I.V."/>
            <person name="Nagy L.G."/>
            <person name="Martin F."/>
            <person name="Kauserud H."/>
        </authorList>
    </citation>
    <scope>NUCLEOTIDE SEQUENCE</scope>
    <source>
        <strain evidence="12">CBHHK200</strain>
    </source>
</reference>
<evidence type="ECO:0000256" key="3">
    <source>
        <dbReference type="ARBA" id="ARBA00022448"/>
    </source>
</evidence>
<evidence type="ECO:0000256" key="6">
    <source>
        <dbReference type="ARBA" id="ARBA00022792"/>
    </source>
</evidence>
<proteinExistence type="inferred from homology"/>
<keyword evidence="10 11" id="KW-0472">Membrane</keyword>
<sequence>MRPSNAVLSDMPGPKVYNLWWGDRTIQKQKGIYQYTLSPYQSKAAPNMFRNYLFNGFRRLSVYALPIIVPAGIYYYVWKAAVKDYNWRNSKEGHIALAAAGHNEE</sequence>
<dbReference type="GO" id="GO:0005743">
    <property type="term" value="C:mitochondrial inner membrane"/>
    <property type="evidence" value="ECO:0007669"/>
    <property type="project" value="UniProtKB-SubCell"/>
</dbReference>
<dbReference type="InterPro" id="IPR036642">
    <property type="entry name" value="Cyt_bc1_su8_sf"/>
</dbReference>
<gene>
    <name evidence="12" type="ORF">C8F04DRAFT_1389609</name>
</gene>
<comment type="function">
    <text evidence="11">Component of the ubiquinol-cytochrome c oxidoreductase, a multisubunit transmembrane complex that is part of the mitochondrial electron transport chain which drives oxidative phosphorylation. The complex plays an important role in the uptake of multiple carbon sources present in different host niches.</text>
</comment>
<dbReference type="PANTHER" id="PTHR12119:SF2">
    <property type="entry name" value="CYTOCHROME B-C1 COMPLEX SUBUNIT 8"/>
    <property type="match status" value="1"/>
</dbReference>
<dbReference type="EMBL" id="JARJCM010000009">
    <property type="protein sequence ID" value="KAJ7043447.1"/>
    <property type="molecule type" value="Genomic_DNA"/>
</dbReference>
<dbReference type="Proteomes" id="UP001218188">
    <property type="component" value="Unassembled WGS sequence"/>
</dbReference>
<keyword evidence="8 11" id="KW-1133">Transmembrane helix</keyword>
<evidence type="ECO:0000256" key="11">
    <source>
        <dbReference type="RuleBase" id="RU368118"/>
    </source>
</evidence>
<dbReference type="GO" id="GO:0045275">
    <property type="term" value="C:respiratory chain complex III"/>
    <property type="evidence" value="ECO:0007669"/>
    <property type="project" value="UniProtKB-UniRule"/>
</dbReference>
<keyword evidence="5 11" id="KW-0812">Transmembrane</keyword>
<dbReference type="AlphaFoldDB" id="A0AAD6XB67"/>
<evidence type="ECO:0000256" key="7">
    <source>
        <dbReference type="ARBA" id="ARBA00022982"/>
    </source>
</evidence>
<dbReference type="PANTHER" id="PTHR12119">
    <property type="entry name" value="UBIQUINOL-CYTOCHROME C REDUCTASE COMPLEX UBIQUINONE-BINDING PROTEIN QP-C"/>
    <property type="match status" value="1"/>
</dbReference>
<protein>
    <recommendedName>
        <fullName evidence="11">Cytochrome b-c1 complex subunit 8</fullName>
    </recommendedName>
    <alternativeName>
        <fullName evidence="11">Complex III subunit 8</fullName>
    </alternativeName>
</protein>
<evidence type="ECO:0000313" key="13">
    <source>
        <dbReference type="Proteomes" id="UP001218188"/>
    </source>
</evidence>
<name>A0AAD6XB67_9AGAR</name>
<dbReference type="GO" id="GO:0006122">
    <property type="term" value="P:mitochondrial electron transport, ubiquinol to cytochrome c"/>
    <property type="evidence" value="ECO:0007669"/>
    <property type="project" value="UniProtKB-UniRule"/>
</dbReference>